<dbReference type="PRINTS" id="PR00480">
    <property type="entry name" value="ASTACIN"/>
</dbReference>
<dbReference type="SUPFAM" id="SSF55486">
    <property type="entry name" value="Metalloproteases ('zincins'), catalytic domain"/>
    <property type="match status" value="1"/>
</dbReference>
<dbReference type="SMART" id="SM00235">
    <property type="entry name" value="ZnMc"/>
    <property type="match status" value="1"/>
</dbReference>
<evidence type="ECO:0000256" key="8">
    <source>
        <dbReference type="RuleBase" id="RU361183"/>
    </source>
</evidence>
<protein>
    <recommendedName>
        <fullName evidence="8">Metalloendopeptidase</fullName>
        <ecNumber evidence="8">3.4.24.-</ecNumber>
    </recommendedName>
</protein>
<evidence type="ECO:0000256" key="6">
    <source>
        <dbReference type="ARBA" id="ARBA00023157"/>
    </source>
</evidence>
<evidence type="ECO:0000256" key="3">
    <source>
        <dbReference type="ARBA" id="ARBA00022801"/>
    </source>
</evidence>
<feature type="active site" evidence="7">
    <location>
        <position position="178"/>
    </location>
</feature>
<accession>A0ABN7S7Y9</accession>
<dbReference type="Pfam" id="PF01400">
    <property type="entry name" value="Astacin"/>
    <property type="match status" value="1"/>
</dbReference>
<evidence type="ECO:0000256" key="7">
    <source>
        <dbReference type="PROSITE-ProRule" id="PRU01211"/>
    </source>
</evidence>
<dbReference type="Proteomes" id="UP001158576">
    <property type="component" value="Chromosome PAR"/>
</dbReference>
<evidence type="ECO:0000256" key="5">
    <source>
        <dbReference type="ARBA" id="ARBA00023049"/>
    </source>
</evidence>
<feature type="binding site" evidence="7">
    <location>
        <position position="177"/>
    </location>
    <ligand>
        <name>Zn(2+)</name>
        <dbReference type="ChEBI" id="CHEBI:29105"/>
        <note>catalytic</note>
    </ligand>
</feature>
<dbReference type="InterPro" id="IPR024079">
    <property type="entry name" value="MetalloPept_cat_dom_sf"/>
</dbReference>
<organism evidence="10 11">
    <name type="scientific">Oikopleura dioica</name>
    <name type="common">Tunicate</name>
    <dbReference type="NCBI Taxonomy" id="34765"/>
    <lineage>
        <taxon>Eukaryota</taxon>
        <taxon>Metazoa</taxon>
        <taxon>Chordata</taxon>
        <taxon>Tunicata</taxon>
        <taxon>Appendicularia</taxon>
        <taxon>Copelata</taxon>
        <taxon>Oikopleuridae</taxon>
        <taxon>Oikopleura</taxon>
    </lineage>
</organism>
<keyword evidence="6 7" id="KW-1015">Disulfide bond</keyword>
<feature type="domain" description="Peptidase M12A" evidence="9">
    <location>
        <begin position="73"/>
        <end position="290"/>
    </location>
</feature>
<comment type="caution">
    <text evidence="7">Lacks conserved residue(s) required for the propagation of feature annotation.</text>
</comment>
<name>A0ABN7S7Y9_OIKDI</name>
<dbReference type="PROSITE" id="PS51864">
    <property type="entry name" value="ASTACIN"/>
    <property type="match status" value="1"/>
</dbReference>
<dbReference type="EC" id="3.4.24.-" evidence="8"/>
<feature type="binding site" evidence="7">
    <location>
        <position position="187"/>
    </location>
    <ligand>
        <name>Zn(2+)</name>
        <dbReference type="ChEBI" id="CHEBI:29105"/>
        <note>catalytic</note>
    </ligand>
</feature>
<sequence length="343" mass="39318">MAAALQKGMQEADALAAQFQADQADVGELYSTGSQRVNSNSVFNDIMLTNVQRLFLDGSLEGNGRTLSSDERTAIKNKEWKLWTDKQGNYIVPFYFDPKFPQSARERVRKAIQDFTDWTCIRFTETRLSDRSYDHRIRVSDTGKGCFSYVGLVDSVSSQDLSLDVVQCTDEVWEIQHEFMHALGFWHEQQRGDRDDYVYVDRGNCLQSHFAFSVNYGKLGPNHPFIDDEWLDLGDSYDYNSVMQYDGNFCQITSQPVISYANDRKKAVVPNAKRLSSLDVIQINKKYQCHRIDKKYLNLGMCGPGASAHKKYFIQGHKCDGIKDCEDGKDERDCIRQDADYNL</sequence>
<dbReference type="PANTHER" id="PTHR10127">
    <property type="entry name" value="DISCOIDIN, CUB, EGF, LAMININ , AND ZINC METALLOPROTEASE DOMAIN CONTAINING"/>
    <property type="match status" value="1"/>
</dbReference>
<feature type="binding site" evidence="7">
    <location>
        <position position="181"/>
    </location>
    <ligand>
        <name>Zn(2+)</name>
        <dbReference type="ChEBI" id="CHEBI:29105"/>
        <note>catalytic</note>
    </ligand>
</feature>
<feature type="disulfide bond" evidence="7">
    <location>
        <begin position="146"/>
        <end position="168"/>
    </location>
</feature>
<keyword evidence="3 7" id="KW-0378">Hydrolase</keyword>
<dbReference type="Gene3D" id="4.10.400.10">
    <property type="entry name" value="Low-density Lipoprotein Receptor"/>
    <property type="match status" value="1"/>
</dbReference>
<evidence type="ECO:0000313" key="11">
    <source>
        <dbReference type="Proteomes" id="UP001158576"/>
    </source>
</evidence>
<keyword evidence="5 7" id="KW-0482">Metalloprotease</keyword>
<keyword evidence="11" id="KW-1185">Reference proteome</keyword>
<dbReference type="InterPro" id="IPR006026">
    <property type="entry name" value="Peptidase_Metallo"/>
</dbReference>
<dbReference type="Gene3D" id="3.40.390.10">
    <property type="entry name" value="Collagenase (Catalytic Domain)"/>
    <property type="match status" value="1"/>
</dbReference>
<comment type="cofactor">
    <cofactor evidence="7 8">
        <name>Zn(2+)</name>
        <dbReference type="ChEBI" id="CHEBI:29105"/>
    </cofactor>
    <text evidence="7 8">Binds 1 zinc ion per subunit.</text>
</comment>
<evidence type="ECO:0000259" key="9">
    <source>
        <dbReference type="PROSITE" id="PS51864"/>
    </source>
</evidence>
<evidence type="ECO:0000256" key="1">
    <source>
        <dbReference type="ARBA" id="ARBA00022670"/>
    </source>
</evidence>
<dbReference type="InterPro" id="IPR001506">
    <property type="entry name" value="Peptidase_M12A"/>
</dbReference>
<evidence type="ECO:0000256" key="2">
    <source>
        <dbReference type="ARBA" id="ARBA00022723"/>
    </source>
</evidence>
<dbReference type="PANTHER" id="PTHR10127:SF780">
    <property type="entry name" value="METALLOENDOPEPTIDASE"/>
    <property type="match status" value="1"/>
</dbReference>
<dbReference type="InterPro" id="IPR002172">
    <property type="entry name" value="LDrepeatLR_classA_rpt"/>
</dbReference>
<proteinExistence type="predicted"/>
<keyword evidence="4 7" id="KW-0862">Zinc</keyword>
<evidence type="ECO:0000256" key="4">
    <source>
        <dbReference type="ARBA" id="ARBA00022833"/>
    </source>
</evidence>
<gene>
    <name evidence="10" type="ORF">OKIOD_LOCUS4696</name>
</gene>
<evidence type="ECO:0000313" key="10">
    <source>
        <dbReference type="EMBL" id="CAG5091566.1"/>
    </source>
</evidence>
<keyword evidence="1 7" id="KW-0645">Protease</keyword>
<keyword evidence="2 7" id="KW-0479">Metal-binding</keyword>
<dbReference type="InterPro" id="IPR036055">
    <property type="entry name" value="LDL_receptor-like_sf"/>
</dbReference>
<dbReference type="SUPFAM" id="SSF57424">
    <property type="entry name" value="LDL receptor-like module"/>
    <property type="match status" value="1"/>
</dbReference>
<dbReference type="CDD" id="cd00112">
    <property type="entry name" value="LDLa"/>
    <property type="match status" value="1"/>
</dbReference>
<reference evidence="10 11" key="1">
    <citation type="submission" date="2021-04" db="EMBL/GenBank/DDBJ databases">
        <authorList>
            <person name="Bliznina A."/>
        </authorList>
    </citation>
    <scope>NUCLEOTIDE SEQUENCE [LARGE SCALE GENOMIC DNA]</scope>
</reference>
<dbReference type="EMBL" id="OU015568">
    <property type="protein sequence ID" value="CAG5091566.1"/>
    <property type="molecule type" value="Genomic_DNA"/>
</dbReference>